<sequence>MIDTPKLVPCRATWARGLEVEWWAWEYDKDKQKYVREGTVVEPWYLMAISRQMLDEGWKLCRAVV</sequence>
<comment type="caution">
    <text evidence="1">The sequence shown here is derived from an EMBL/GenBank/DDBJ whole genome shotgun (WGS) entry which is preliminary data.</text>
</comment>
<protein>
    <submittedName>
        <fullName evidence="1">Uncharacterized protein</fullName>
    </submittedName>
</protein>
<dbReference type="AlphaFoldDB" id="A0A0F9L4R8"/>
<organism evidence="1">
    <name type="scientific">marine sediment metagenome</name>
    <dbReference type="NCBI Taxonomy" id="412755"/>
    <lineage>
        <taxon>unclassified sequences</taxon>
        <taxon>metagenomes</taxon>
        <taxon>ecological metagenomes</taxon>
    </lineage>
</organism>
<dbReference type="EMBL" id="LAZR01006927">
    <property type="protein sequence ID" value="KKM88673.1"/>
    <property type="molecule type" value="Genomic_DNA"/>
</dbReference>
<accession>A0A0F9L4R8</accession>
<name>A0A0F9L4R8_9ZZZZ</name>
<reference evidence="1" key="1">
    <citation type="journal article" date="2015" name="Nature">
        <title>Complex archaea that bridge the gap between prokaryotes and eukaryotes.</title>
        <authorList>
            <person name="Spang A."/>
            <person name="Saw J.H."/>
            <person name="Jorgensen S.L."/>
            <person name="Zaremba-Niedzwiedzka K."/>
            <person name="Martijn J."/>
            <person name="Lind A.E."/>
            <person name="van Eijk R."/>
            <person name="Schleper C."/>
            <person name="Guy L."/>
            <person name="Ettema T.J."/>
        </authorList>
    </citation>
    <scope>NUCLEOTIDE SEQUENCE</scope>
</reference>
<proteinExistence type="predicted"/>
<gene>
    <name evidence="1" type="ORF">LCGC14_1256440</name>
</gene>
<evidence type="ECO:0000313" key="1">
    <source>
        <dbReference type="EMBL" id="KKM88673.1"/>
    </source>
</evidence>